<keyword evidence="8" id="KW-0175">Coiled coil</keyword>
<dbReference type="OrthoDB" id="10072614at2759"/>
<keyword evidence="7" id="KW-0067">ATP-binding</keyword>
<keyword evidence="5" id="KW-0547">Nucleotide-binding</keyword>
<evidence type="ECO:0000256" key="2">
    <source>
        <dbReference type="ARBA" id="ARBA00004286"/>
    </source>
</evidence>
<dbReference type="GO" id="GO:0005524">
    <property type="term" value="F:ATP binding"/>
    <property type="evidence" value="ECO:0007669"/>
    <property type="project" value="UniProtKB-KW"/>
</dbReference>
<dbReference type="PANTHER" id="PTHR19306:SF6">
    <property type="entry name" value="STRUCTURAL MAINTENANCE OF CHROMOSOMES PROTEIN 6"/>
    <property type="match status" value="1"/>
</dbReference>
<evidence type="ECO:0000313" key="14">
    <source>
        <dbReference type="Proteomes" id="UP000192578"/>
    </source>
</evidence>
<dbReference type="GO" id="GO:0000724">
    <property type="term" value="P:double-strand break repair via homologous recombination"/>
    <property type="evidence" value="ECO:0007669"/>
    <property type="project" value="TreeGrafter"/>
</dbReference>
<evidence type="ECO:0000256" key="4">
    <source>
        <dbReference type="ARBA" id="ARBA00022454"/>
    </source>
</evidence>
<evidence type="ECO:0000256" key="1">
    <source>
        <dbReference type="ARBA" id="ARBA00004123"/>
    </source>
</evidence>
<dbReference type="PANTHER" id="PTHR19306">
    <property type="entry name" value="STRUCTURAL MAINTENANCE OF CHROMOSOMES 5,6 SMC5, SMC6"/>
    <property type="match status" value="1"/>
</dbReference>
<evidence type="ECO:0000256" key="7">
    <source>
        <dbReference type="ARBA" id="ARBA00022840"/>
    </source>
</evidence>
<dbReference type="Proteomes" id="UP000192578">
    <property type="component" value="Unassembled WGS sequence"/>
</dbReference>
<evidence type="ECO:0000256" key="10">
    <source>
        <dbReference type="ARBA" id="ARBA00023204"/>
    </source>
</evidence>
<keyword evidence="4" id="KW-0158">Chromosome</keyword>
<dbReference type="Gene3D" id="3.40.50.300">
    <property type="entry name" value="P-loop containing nucleotide triphosphate hydrolases"/>
    <property type="match status" value="1"/>
</dbReference>
<keyword evidence="11" id="KW-0539">Nucleus</keyword>
<keyword evidence="14" id="KW-1185">Reference proteome</keyword>
<dbReference type="GO" id="GO:0003697">
    <property type="term" value="F:single-stranded DNA binding"/>
    <property type="evidence" value="ECO:0007669"/>
    <property type="project" value="TreeGrafter"/>
</dbReference>
<keyword evidence="9" id="KW-0233">DNA recombination</keyword>
<evidence type="ECO:0000259" key="12">
    <source>
        <dbReference type="Pfam" id="PF13476"/>
    </source>
</evidence>
<protein>
    <recommendedName>
        <fullName evidence="12">Rad50/SbcC-type AAA domain-containing protein</fullName>
    </recommendedName>
</protein>
<comment type="similarity">
    <text evidence="3">Belongs to the SMC family. SMC6 subfamily.</text>
</comment>
<dbReference type="InterPro" id="IPR038729">
    <property type="entry name" value="Rad50/SbcC_AAA"/>
</dbReference>
<dbReference type="EMBL" id="MTYJ01000230">
    <property type="protein sequence ID" value="OWA51538.1"/>
    <property type="molecule type" value="Genomic_DNA"/>
</dbReference>
<evidence type="ECO:0000256" key="8">
    <source>
        <dbReference type="ARBA" id="ARBA00023054"/>
    </source>
</evidence>
<dbReference type="InterPro" id="IPR027417">
    <property type="entry name" value="P-loop_NTPase"/>
</dbReference>
<evidence type="ECO:0000256" key="5">
    <source>
        <dbReference type="ARBA" id="ARBA00022741"/>
    </source>
</evidence>
<keyword evidence="10" id="KW-0234">DNA repair</keyword>
<comment type="caution">
    <text evidence="13">The sequence shown here is derived from an EMBL/GenBank/DDBJ whole genome shotgun (WGS) entry which is preliminary data.</text>
</comment>
<dbReference type="GO" id="GO:0035861">
    <property type="term" value="C:site of double-strand break"/>
    <property type="evidence" value="ECO:0007669"/>
    <property type="project" value="TreeGrafter"/>
</dbReference>
<evidence type="ECO:0000256" key="3">
    <source>
        <dbReference type="ARBA" id="ARBA00006793"/>
    </source>
</evidence>
<evidence type="ECO:0000256" key="9">
    <source>
        <dbReference type="ARBA" id="ARBA00023172"/>
    </source>
</evidence>
<accession>A0A9X6NE95</accession>
<organism evidence="13 14">
    <name type="scientific">Hypsibius exemplaris</name>
    <name type="common">Freshwater tardigrade</name>
    <dbReference type="NCBI Taxonomy" id="2072580"/>
    <lineage>
        <taxon>Eukaryota</taxon>
        <taxon>Metazoa</taxon>
        <taxon>Ecdysozoa</taxon>
        <taxon>Tardigrada</taxon>
        <taxon>Eutardigrada</taxon>
        <taxon>Parachela</taxon>
        <taxon>Hypsibioidea</taxon>
        <taxon>Hypsibiidae</taxon>
        <taxon>Hypsibius</taxon>
    </lineage>
</organism>
<evidence type="ECO:0000256" key="6">
    <source>
        <dbReference type="ARBA" id="ARBA00022763"/>
    </source>
</evidence>
<dbReference type="SUPFAM" id="SSF52540">
    <property type="entry name" value="P-loop containing nucleoside triphosphate hydrolases"/>
    <property type="match status" value="1"/>
</dbReference>
<dbReference type="GO" id="GO:0005634">
    <property type="term" value="C:nucleus"/>
    <property type="evidence" value="ECO:0007669"/>
    <property type="project" value="UniProtKB-SubCell"/>
</dbReference>
<reference evidence="14" key="1">
    <citation type="submission" date="2017-01" db="EMBL/GenBank/DDBJ databases">
        <title>Comparative genomics of anhydrobiosis in the tardigrade Hypsibius dujardini.</title>
        <authorList>
            <person name="Yoshida Y."/>
            <person name="Koutsovoulos G."/>
            <person name="Laetsch D."/>
            <person name="Stevens L."/>
            <person name="Kumar S."/>
            <person name="Horikawa D."/>
            <person name="Ishino K."/>
            <person name="Komine S."/>
            <person name="Tomita M."/>
            <person name="Blaxter M."/>
            <person name="Arakawa K."/>
        </authorList>
    </citation>
    <scope>NUCLEOTIDE SEQUENCE [LARGE SCALE GENOMIC DNA]</scope>
    <source>
        <strain evidence="14">Z151</strain>
    </source>
</reference>
<sequence length="108" mass="11665">MPAEMKCKLRAGSIKRVRLINFMCHSELTVDFGTQVSFVTGHNGSGKSAILAAIVAGLGARANATNRGGKISDLIKHGERYDYENEEVQHQLRVLLGWNMPGNGIGSP</sequence>
<keyword evidence="6" id="KW-0227">DNA damage</keyword>
<dbReference type="GO" id="GO:0016887">
    <property type="term" value="F:ATP hydrolysis activity"/>
    <property type="evidence" value="ECO:0007669"/>
    <property type="project" value="InterPro"/>
</dbReference>
<gene>
    <name evidence="13" type="ORF">BV898_16017</name>
</gene>
<dbReference type="Pfam" id="PF13476">
    <property type="entry name" value="AAA_23"/>
    <property type="match status" value="1"/>
</dbReference>
<proteinExistence type="inferred from homology"/>
<name>A0A9X6NE95_HYPEX</name>
<evidence type="ECO:0000313" key="13">
    <source>
        <dbReference type="EMBL" id="OWA51538.1"/>
    </source>
</evidence>
<dbReference type="GO" id="GO:0003684">
    <property type="term" value="F:damaged DNA binding"/>
    <property type="evidence" value="ECO:0007669"/>
    <property type="project" value="TreeGrafter"/>
</dbReference>
<dbReference type="GO" id="GO:0030915">
    <property type="term" value="C:Smc5-Smc6 complex"/>
    <property type="evidence" value="ECO:0007669"/>
    <property type="project" value="TreeGrafter"/>
</dbReference>
<comment type="subcellular location">
    <subcellularLocation>
        <location evidence="2">Chromosome</location>
    </subcellularLocation>
    <subcellularLocation>
        <location evidence="1">Nucleus</location>
    </subcellularLocation>
</comment>
<feature type="domain" description="Rad50/SbcC-type AAA" evidence="12">
    <location>
        <begin position="16"/>
        <end position="88"/>
    </location>
</feature>
<dbReference type="AlphaFoldDB" id="A0A9X6NE95"/>
<evidence type="ECO:0000256" key="11">
    <source>
        <dbReference type="ARBA" id="ARBA00023242"/>
    </source>
</evidence>